<protein>
    <submittedName>
        <fullName evidence="2">Uncharacterized protein</fullName>
    </submittedName>
</protein>
<feature type="region of interest" description="Disordered" evidence="1">
    <location>
        <begin position="56"/>
        <end position="77"/>
    </location>
</feature>
<gene>
    <name evidence="2" type="primary">Necator_chrIV.g16829</name>
    <name evidence="2" type="ORF">RB195_003531</name>
</gene>
<evidence type="ECO:0000313" key="3">
    <source>
        <dbReference type="Proteomes" id="UP001303046"/>
    </source>
</evidence>
<organism evidence="2 3">
    <name type="scientific">Necator americanus</name>
    <name type="common">Human hookworm</name>
    <dbReference type="NCBI Taxonomy" id="51031"/>
    <lineage>
        <taxon>Eukaryota</taxon>
        <taxon>Metazoa</taxon>
        <taxon>Ecdysozoa</taxon>
        <taxon>Nematoda</taxon>
        <taxon>Chromadorea</taxon>
        <taxon>Rhabditida</taxon>
        <taxon>Rhabditina</taxon>
        <taxon>Rhabditomorpha</taxon>
        <taxon>Strongyloidea</taxon>
        <taxon>Ancylostomatidae</taxon>
        <taxon>Bunostominae</taxon>
        <taxon>Necator</taxon>
    </lineage>
</organism>
<accession>A0ABR1DP02</accession>
<evidence type="ECO:0000313" key="2">
    <source>
        <dbReference type="EMBL" id="KAK6752167.1"/>
    </source>
</evidence>
<comment type="caution">
    <text evidence="2">The sequence shown here is derived from an EMBL/GenBank/DDBJ whole genome shotgun (WGS) entry which is preliminary data.</text>
</comment>
<keyword evidence="3" id="KW-1185">Reference proteome</keyword>
<dbReference type="Proteomes" id="UP001303046">
    <property type="component" value="Unassembled WGS sequence"/>
</dbReference>
<proteinExistence type="predicted"/>
<reference evidence="2 3" key="1">
    <citation type="submission" date="2023-08" db="EMBL/GenBank/DDBJ databases">
        <title>A Necator americanus chromosomal reference genome.</title>
        <authorList>
            <person name="Ilik V."/>
            <person name="Petrzelkova K.J."/>
            <person name="Pardy F."/>
            <person name="Fuh T."/>
            <person name="Niatou-Singa F.S."/>
            <person name="Gouil Q."/>
            <person name="Baker L."/>
            <person name="Ritchie M.E."/>
            <person name="Jex A.R."/>
            <person name="Gazzola D."/>
            <person name="Li H."/>
            <person name="Toshio Fujiwara R."/>
            <person name="Zhan B."/>
            <person name="Aroian R.V."/>
            <person name="Pafco B."/>
            <person name="Schwarz E.M."/>
        </authorList>
    </citation>
    <scope>NUCLEOTIDE SEQUENCE [LARGE SCALE GENOMIC DNA]</scope>
    <source>
        <strain evidence="2 3">Aroian</strain>
        <tissue evidence="2">Whole animal</tissue>
    </source>
</reference>
<sequence length="213" mass="23890">MRAGPYNGFREIADVSIQSFHGPRQVWYQFIDPGGMKGSVGNGAVLNHRSCGPGGPLTDWATPAPVPDQGDTRTTRHGDCPRLCTHSVSTVSTDADLNALLGSEERIKFHAIALLEIRSRRSDMDDGERHVEEDSSGNYDKLAEDWELVLNVTAKELLERRKKLRLDPNPLHIERMEESQNSRTPRGPFLTIENVTERTFDHIKLPYDMLQGA</sequence>
<dbReference type="EMBL" id="JAVFWL010000004">
    <property type="protein sequence ID" value="KAK6752167.1"/>
    <property type="molecule type" value="Genomic_DNA"/>
</dbReference>
<name>A0ABR1DP02_NECAM</name>
<evidence type="ECO:0000256" key="1">
    <source>
        <dbReference type="SAM" id="MobiDB-lite"/>
    </source>
</evidence>